<evidence type="ECO:0000313" key="2">
    <source>
        <dbReference type="Proteomes" id="UP001487740"/>
    </source>
</evidence>
<accession>A0AAW0TLG6</accession>
<keyword evidence="2" id="KW-1185">Reference proteome</keyword>
<sequence>MSILFQVRKETDSPRVPAAPKGRLLPCLLMACLTLPARPARVLPMPTTTLPLCMQDMSVRGLPLHQWQRSQGLEFRSFGVGIRFASSFLSDERERQEVRLPRPQHEGRHPDKHFNTGSGVYLCCFSVHGRRSVQTRAAVYSTLYEPHCNWRSDWG</sequence>
<gene>
    <name evidence="1" type="ORF">O3P69_020526</name>
</gene>
<dbReference type="EMBL" id="JARAKH010000028">
    <property type="protein sequence ID" value="KAK8388588.1"/>
    <property type="molecule type" value="Genomic_DNA"/>
</dbReference>
<dbReference type="AlphaFoldDB" id="A0AAW0TLG6"/>
<protein>
    <submittedName>
        <fullName evidence="1">Uncharacterized protein</fullName>
    </submittedName>
</protein>
<organism evidence="1 2">
    <name type="scientific">Scylla paramamosain</name>
    <name type="common">Mud crab</name>
    <dbReference type="NCBI Taxonomy" id="85552"/>
    <lineage>
        <taxon>Eukaryota</taxon>
        <taxon>Metazoa</taxon>
        <taxon>Ecdysozoa</taxon>
        <taxon>Arthropoda</taxon>
        <taxon>Crustacea</taxon>
        <taxon>Multicrustacea</taxon>
        <taxon>Malacostraca</taxon>
        <taxon>Eumalacostraca</taxon>
        <taxon>Eucarida</taxon>
        <taxon>Decapoda</taxon>
        <taxon>Pleocyemata</taxon>
        <taxon>Brachyura</taxon>
        <taxon>Eubrachyura</taxon>
        <taxon>Portunoidea</taxon>
        <taxon>Portunidae</taxon>
        <taxon>Portuninae</taxon>
        <taxon>Scylla</taxon>
    </lineage>
</organism>
<reference evidence="1 2" key="1">
    <citation type="submission" date="2023-03" db="EMBL/GenBank/DDBJ databases">
        <title>High-quality genome of Scylla paramamosain provides insights in environmental adaptation.</title>
        <authorList>
            <person name="Zhang L."/>
        </authorList>
    </citation>
    <scope>NUCLEOTIDE SEQUENCE [LARGE SCALE GENOMIC DNA]</scope>
    <source>
        <strain evidence="1">LZ_2023a</strain>
        <tissue evidence="1">Muscle</tissue>
    </source>
</reference>
<evidence type="ECO:0000313" key="1">
    <source>
        <dbReference type="EMBL" id="KAK8388588.1"/>
    </source>
</evidence>
<dbReference type="Proteomes" id="UP001487740">
    <property type="component" value="Unassembled WGS sequence"/>
</dbReference>
<proteinExistence type="predicted"/>
<comment type="caution">
    <text evidence="1">The sequence shown here is derived from an EMBL/GenBank/DDBJ whole genome shotgun (WGS) entry which is preliminary data.</text>
</comment>
<name>A0AAW0TLG6_SCYPA</name>